<keyword evidence="9" id="KW-1185">Reference proteome</keyword>
<dbReference type="AlphaFoldDB" id="A0A9P0ZT37"/>
<dbReference type="SUPFAM" id="SSF47781">
    <property type="entry name" value="RuvA domain 2-like"/>
    <property type="match status" value="1"/>
</dbReference>
<dbReference type="InterPro" id="IPR001752">
    <property type="entry name" value="Kinesin_motor_dom"/>
</dbReference>
<dbReference type="Pfam" id="PF12836">
    <property type="entry name" value="HHH_3"/>
    <property type="match status" value="1"/>
</dbReference>
<comment type="subcellular location">
    <subcellularLocation>
        <location evidence="1">Plastid</location>
    </subcellularLocation>
</comment>
<dbReference type="SUPFAM" id="SSF52540">
    <property type="entry name" value="P-loop containing nucleoside triphosphate hydrolases"/>
    <property type="match status" value="1"/>
</dbReference>
<dbReference type="InterPro" id="IPR027417">
    <property type="entry name" value="P-loop_NTPase"/>
</dbReference>
<keyword evidence="5" id="KW-0067">ATP-binding</keyword>
<evidence type="ECO:0000313" key="8">
    <source>
        <dbReference type="EMBL" id="CAH9111263.1"/>
    </source>
</evidence>
<dbReference type="GO" id="GO:0051231">
    <property type="term" value="P:spindle elongation"/>
    <property type="evidence" value="ECO:0007669"/>
    <property type="project" value="TreeGrafter"/>
</dbReference>
<keyword evidence="3 5" id="KW-0505">Motor protein</keyword>
<evidence type="ECO:0000256" key="4">
    <source>
        <dbReference type="ARBA" id="ARBA00061615"/>
    </source>
</evidence>
<dbReference type="GO" id="GO:0008017">
    <property type="term" value="F:microtubule binding"/>
    <property type="evidence" value="ECO:0007669"/>
    <property type="project" value="InterPro"/>
</dbReference>
<dbReference type="Gene3D" id="3.40.850.10">
    <property type="entry name" value="Kinesin motor domain"/>
    <property type="match status" value="1"/>
</dbReference>
<dbReference type="GO" id="GO:0009536">
    <property type="term" value="C:plastid"/>
    <property type="evidence" value="ECO:0007669"/>
    <property type="project" value="UniProtKB-SubCell"/>
</dbReference>
<protein>
    <recommendedName>
        <fullName evidence="7">Kinesin motor domain-containing protein</fullName>
    </recommendedName>
</protein>
<dbReference type="GO" id="GO:0005875">
    <property type="term" value="C:microtubule associated complex"/>
    <property type="evidence" value="ECO:0007669"/>
    <property type="project" value="TreeGrafter"/>
</dbReference>
<sequence length="674" mass="74769">MDSSTPDLRRLKLSACSNPSRKVRIVGKVRGFSDQELGSLSNSKPWITVHKPRDDDPSGKISIMFGEKGTSRKDTFELDYCYEQGKDDVLFSREIKPAISHIFTGKNASVIAYGARGSGKTFTVQGLATSAIHDILSRAEEVGKEVSISFFEVFQERAYDLLDPKQNEVQVFEDSQGRVKLRGLSQVPIKSISEFLDIYSCKGTSFKQPQKTSVALLRRSHTGLIVNISSPKGNQNDKPMGVMNFIDLAGYEDSRSSTKDGTTLAESTWINRSLLSIMNVVFALNTNDSHVPYRENKLTRMLKDSLGGNNFTLMLACMKPLFCQDTIYTVSLASRACENIRIAIWNSTTKCQSSTNRDKQRVIPTSSVKKQNMGSVHNLSLKKSTNLLNGRKLFSAGKATTSKKEKVPLDDSLAAKSMHLHITESSLCKEEEVPLNNSTVTKSEFLPEDTLSSIKSSLSEEEADSVSILRTSSHEEECPQEVKITSPTPRREVLGFTGGQGAGIDNDEKENNVFNTNKDGSPLLSERLRALANNLKQLQACTPPLSIQLPEGSQGLALLDPVEPKTPVAENDFGVSDNKKLFMTKYYSPWEEFSENNTKVKASFARECIKFLNSASKDDLKRLKGIGEKRATNILELRQESPEHFKSLEDLQEIGLSAKQVKRMVKTMATDLLV</sequence>
<dbReference type="PROSITE" id="PS50067">
    <property type="entry name" value="KINESIN_MOTOR_2"/>
    <property type="match status" value="1"/>
</dbReference>
<evidence type="ECO:0000313" key="9">
    <source>
        <dbReference type="Proteomes" id="UP001152484"/>
    </source>
</evidence>
<name>A0A9P0ZT37_CUSEU</name>
<dbReference type="GO" id="GO:0005524">
    <property type="term" value="F:ATP binding"/>
    <property type="evidence" value="ECO:0007669"/>
    <property type="project" value="UniProtKB-UniRule"/>
</dbReference>
<feature type="domain" description="Kinesin motor" evidence="7">
    <location>
        <begin position="22"/>
        <end position="339"/>
    </location>
</feature>
<evidence type="ECO:0000256" key="3">
    <source>
        <dbReference type="ARBA" id="ARBA00023175"/>
    </source>
</evidence>
<dbReference type="OrthoDB" id="3176171at2759"/>
<keyword evidence="2" id="KW-0493">Microtubule</keyword>
<comment type="caution">
    <text evidence="8">The sequence shown here is derived from an EMBL/GenBank/DDBJ whole genome shotgun (WGS) entry which is preliminary data.</text>
</comment>
<dbReference type="Gene3D" id="1.10.150.280">
    <property type="entry name" value="AF1531-like domain"/>
    <property type="match status" value="1"/>
</dbReference>
<evidence type="ECO:0000256" key="5">
    <source>
        <dbReference type="PROSITE-ProRule" id="PRU00283"/>
    </source>
</evidence>
<organism evidence="8 9">
    <name type="scientific">Cuscuta europaea</name>
    <name type="common">European dodder</name>
    <dbReference type="NCBI Taxonomy" id="41803"/>
    <lineage>
        <taxon>Eukaryota</taxon>
        <taxon>Viridiplantae</taxon>
        <taxon>Streptophyta</taxon>
        <taxon>Embryophyta</taxon>
        <taxon>Tracheophyta</taxon>
        <taxon>Spermatophyta</taxon>
        <taxon>Magnoliopsida</taxon>
        <taxon>eudicotyledons</taxon>
        <taxon>Gunneridae</taxon>
        <taxon>Pentapetalae</taxon>
        <taxon>asterids</taxon>
        <taxon>lamiids</taxon>
        <taxon>Solanales</taxon>
        <taxon>Convolvulaceae</taxon>
        <taxon>Cuscuteae</taxon>
        <taxon>Cuscuta</taxon>
        <taxon>Cuscuta subgen. Cuscuta</taxon>
    </lineage>
</organism>
<dbReference type="PANTHER" id="PTHR47969:SF9">
    <property type="entry name" value="KINESIN-LIKE PROTEIN"/>
    <property type="match status" value="1"/>
</dbReference>
<dbReference type="Proteomes" id="UP001152484">
    <property type="component" value="Unassembled WGS sequence"/>
</dbReference>
<proteinExistence type="inferred from homology"/>
<dbReference type="InterPro" id="IPR027640">
    <property type="entry name" value="Kinesin-like_fam"/>
</dbReference>
<keyword evidence="5" id="KW-0547">Nucleotide-binding</keyword>
<dbReference type="InterPro" id="IPR010994">
    <property type="entry name" value="RuvA_2-like"/>
</dbReference>
<feature type="region of interest" description="Disordered" evidence="6">
    <location>
        <begin position="491"/>
        <end position="512"/>
    </location>
</feature>
<feature type="binding site" evidence="5">
    <location>
        <begin position="114"/>
        <end position="121"/>
    </location>
    <ligand>
        <name>ATP</name>
        <dbReference type="ChEBI" id="CHEBI:30616"/>
    </ligand>
</feature>
<dbReference type="GO" id="GO:0007018">
    <property type="term" value="P:microtubule-based movement"/>
    <property type="evidence" value="ECO:0007669"/>
    <property type="project" value="InterPro"/>
</dbReference>
<dbReference type="FunFam" id="1.10.150.280:FF:000003">
    <property type="entry name" value="Kinesin-like protein KIN-10C"/>
    <property type="match status" value="1"/>
</dbReference>
<dbReference type="InterPro" id="IPR036961">
    <property type="entry name" value="Kinesin_motor_dom_sf"/>
</dbReference>
<dbReference type="PRINTS" id="PR00380">
    <property type="entry name" value="KINESINHEAVY"/>
</dbReference>
<dbReference type="GO" id="GO:0003777">
    <property type="term" value="F:microtubule motor activity"/>
    <property type="evidence" value="ECO:0007669"/>
    <property type="project" value="InterPro"/>
</dbReference>
<evidence type="ECO:0000256" key="1">
    <source>
        <dbReference type="ARBA" id="ARBA00004474"/>
    </source>
</evidence>
<dbReference type="Pfam" id="PF00225">
    <property type="entry name" value="Kinesin"/>
    <property type="match status" value="1"/>
</dbReference>
<dbReference type="GO" id="GO:0005874">
    <property type="term" value="C:microtubule"/>
    <property type="evidence" value="ECO:0007669"/>
    <property type="project" value="UniProtKB-KW"/>
</dbReference>
<evidence type="ECO:0000256" key="6">
    <source>
        <dbReference type="SAM" id="MobiDB-lite"/>
    </source>
</evidence>
<dbReference type="EMBL" id="CAMAPE010000054">
    <property type="protein sequence ID" value="CAH9111263.1"/>
    <property type="molecule type" value="Genomic_DNA"/>
</dbReference>
<evidence type="ECO:0000259" key="7">
    <source>
        <dbReference type="PROSITE" id="PS50067"/>
    </source>
</evidence>
<accession>A0A9P0ZT37</accession>
<reference evidence="8" key="1">
    <citation type="submission" date="2022-07" db="EMBL/GenBank/DDBJ databases">
        <authorList>
            <person name="Macas J."/>
            <person name="Novak P."/>
            <person name="Neumann P."/>
        </authorList>
    </citation>
    <scope>NUCLEOTIDE SEQUENCE</scope>
</reference>
<gene>
    <name evidence="8" type="ORF">CEURO_LOCUS19156</name>
</gene>
<comment type="similarity">
    <text evidence="4">Belongs to the TRAFAC class myosin-kinesin ATPase superfamily. Kinesin family. KIN-10 subfamily.</text>
</comment>
<dbReference type="PANTHER" id="PTHR47969">
    <property type="entry name" value="CHROMOSOME-ASSOCIATED KINESIN KIF4A-RELATED"/>
    <property type="match status" value="1"/>
</dbReference>
<evidence type="ECO:0000256" key="2">
    <source>
        <dbReference type="ARBA" id="ARBA00022701"/>
    </source>
</evidence>
<dbReference type="GO" id="GO:0007052">
    <property type="term" value="P:mitotic spindle organization"/>
    <property type="evidence" value="ECO:0007669"/>
    <property type="project" value="TreeGrafter"/>
</dbReference>
<dbReference type="SMART" id="SM00129">
    <property type="entry name" value="KISc"/>
    <property type="match status" value="1"/>
</dbReference>